<dbReference type="KEGG" id="geo:Geob_2957"/>
<dbReference type="InterPro" id="IPR001173">
    <property type="entry name" value="Glyco_trans_2-like"/>
</dbReference>
<dbReference type="Pfam" id="PF00535">
    <property type="entry name" value="Glycos_transf_2"/>
    <property type="match status" value="1"/>
</dbReference>
<proteinExistence type="predicted"/>
<accession>B9M2V4</accession>
<dbReference type="CAZy" id="GT2">
    <property type="family name" value="Glycosyltransferase Family 2"/>
</dbReference>
<dbReference type="HOGENOM" id="CLU_025996_0_0_7"/>
<organism evidence="2 3">
    <name type="scientific">Geotalea daltonii (strain DSM 22248 / JCM 15807 / FRC-32)</name>
    <name type="common">Geobacter daltonii</name>
    <dbReference type="NCBI Taxonomy" id="316067"/>
    <lineage>
        <taxon>Bacteria</taxon>
        <taxon>Pseudomonadati</taxon>
        <taxon>Thermodesulfobacteriota</taxon>
        <taxon>Desulfuromonadia</taxon>
        <taxon>Geobacterales</taxon>
        <taxon>Geobacteraceae</taxon>
        <taxon>Geotalea</taxon>
    </lineage>
</organism>
<feature type="domain" description="Glycosyltransferase 2-like" evidence="1">
    <location>
        <begin position="5"/>
        <end position="120"/>
    </location>
</feature>
<dbReference type="EMBL" id="CP001390">
    <property type="protein sequence ID" value="ACM21300.1"/>
    <property type="molecule type" value="Genomic_DNA"/>
</dbReference>
<dbReference type="SUPFAM" id="SSF53448">
    <property type="entry name" value="Nucleotide-diphospho-sugar transferases"/>
    <property type="match status" value="1"/>
</dbReference>
<dbReference type="eggNOG" id="COG1216">
    <property type="taxonomic scope" value="Bacteria"/>
</dbReference>
<dbReference type="Proteomes" id="UP000007721">
    <property type="component" value="Chromosome"/>
</dbReference>
<dbReference type="RefSeq" id="WP_012648028.1">
    <property type="nucleotide sequence ID" value="NC_011979.1"/>
</dbReference>
<gene>
    <name evidence="2" type="ordered locus">Geob_2957</name>
</gene>
<name>B9M2V4_GEODF</name>
<dbReference type="PANTHER" id="PTHR22916">
    <property type="entry name" value="GLYCOSYLTRANSFERASE"/>
    <property type="match status" value="1"/>
</dbReference>
<keyword evidence="2" id="KW-0808">Transferase</keyword>
<dbReference type="AlphaFoldDB" id="B9M2V4"/>
<dbReference type="CDD" id="cd00761">
    <property type="entry name" value="Glyco_tranf_GTA_type"/>
    <property type="match status" value="1"/>
</dbReference>
<reference evidence="2 3" key="1">
    <citation type="submission" date="2009-01" db="EMBL/GenBank/DDBJ databases">
        <title>Complete sequence of Geobacter sp. FRC-32.</title>
        <authorList>
            <consortium name="US DOE Joint Genome Institute"/>
            <person name="Lucas S."/>
            <person name="Copeland A."/>
            <person name="Lapidus A."/>
            <person name="Glavina del Rio T."/>
            <person name="Dalin E."/>
            <person name="Tice H."/>
            <person name="Bruce D."/>
            <person name="Goodwin L."/>
            <person name="Pitluck S."/>
            <person name="Saunders E."/>
            <person name="Brettin T."/>
            <person name="Detter J.C."/>
            <person name="Han C."/>
            <person name="Larimer F."/>
            <person name="Land M."/>
            <person name="Hauser L."/>
            <person name="Kyrpides N."/>
            <person name="Ovchinnikova G."/>
            <person name="Kostka J."/>
            <person name="Richardson P."/>
        </authorList>
    </citation>
    <scope>NUCLEOTIDE SEQUENCE [LARGE SCALE GENOMIC DNA]</scope>
    <source>
        <strain evidence="3">DSM 22248 / JCM 15807 / FRC-32</strain>
    </source>
</reference>
<evidence type="ECO:0000259" key="1">
    <source>
        <dbReference type="Pfam" id="PF00535"/>
    </source>
</evidence>
<evidence type="ECO:0000313" key="2">
    <source>
        <dbReference type="EMBL" id="ACM21300.1"/>
    </source>
</evidence>
<sequence length="328" mass="37849">MPKISVVIPVFNCETYIEEALKSVQTQRVQDLEIIVVNDGSTDGTLSVVEALAEMDKRVRIITQANSGKPAVARNAGLRHAAGEYICFLDGDDLFLPGKLEKQLEIFRRFPELNLVFHDIRYLYENNRHDLESYLGNAGFIESAKEYLAPIQGNIYLCRENFYNFISAYFLCIHTSAVMARRSCLDDQSTWFPEDVTIGEDADLWFRLVLSNRVAFLNEILSYYRQHSTSITSNMADYLQGSILVHRRNLKRGENLFTPGEKRLYEEKIRGYHWHYGYLLYSNYEMEGARREYMDALKLGYSTKAVVAVAKTMLPRSFVRFCKTCLRG</sequence>
<dbReference type="STRING" id="316067.Geob_2957"/>
<protein>
    <submittedName>
        <fullName evidence="2">Glycosyltransferase</fullName>
    </submittedName>
</protein>
<dbReference type="GO" id="GO:0016758">
    <property type="term" value="F:hexosyltransferase activity"/>
    <property type="evidence" value="ECO:0007669"/>
    <property type="project" value="UniProtKB-ARBA"/>
</dbReference>
<dbReference type="OrthoDB" id="9807414at2"/>
<dbReference type="InterPro" id="IPR029044">
    <property type="entry name" value="Nucleotide-diphossugar_trans"/>
</dbReference>
<dbReference type="PANTHER" id="PTHR22916:SF3">
    <property type="entry name" value="UDP-GLCNAC:BETAGAL BETA-1,3-N-ACETYLGLUCOSAMINYLTRANSFERASE-LIKE PROTEIN 1"/>
    <property type="match status" value="1"/>
</dbReference>
<dbReference type="Gene3D" id="3.90.550.10">
    <property type="entry name" value="Spore Coat Polysaccharide Biosynthesis Protein SpsA, Chain A"/>
    <property type="match status" value="1"/>
</dbReference>
<keyword evidence="3" id="KW-1185">Reference proteome</keyword>
<evidence type="ECO:0000313" key="3">
    <source>
        <dbReference type="Proteomes" id="UP000007721"/>
    </source>
</evidence>